<evidence type="ECO:0000313" key="1">
    <source>
        <dbReference type="EMBL" id="KAA8535472.1"/>
    </source>
</evidence>
<dbReference type="OrthoDB" id="1887732at2759"/>
<dbReference type="SUPFAM" id="SSF103511">
    <property type="entry name" value="Chlorophyll a-b binding protein"/>
    <property type="match status" value="1"/>
</dbReference>
<dbReference type="GO" id="GO:0009535">
    <property type="term" value="C:chloroplast thylakoid membrane"/>
    <property type="evidence" value="ECO:0007669"/>
    <property type="project" value="TreeGrafter"/>
</dbReference>
<keyword evidence="2" id="KW-1185">Reference proteome</keyword>
<protein>
    <submittedName>
        <fullName evidence="1">Uncharacterized protein</fullName>
    </submittedName>
</protein>
<proteinExistence type="predicted"/>
<name>A0A5J5B0N4_9ASTE</name>
<organism evidence="1 2">
    <name type="scientific">Nyssa sinensis</name>
    <dbReference type="NCBI Taxonomy" id="561372"/>
    <lineage>
        <taxon>Eukaryota</taxon>
        <taxon>Viridiplantae</taxon>
        <taxon>Streptophyta</taxon>
        <taxon>Embryophyta</taxon>
        <taxon>Tracheophyta</taxon>
        <taxon>Spermatophyta</taxon>
        <taxon>Magnoliopsida</taxon>
        <taxon>eudicotyledons</taxon>
        <taxon>Gunneridae</taxon>
        <taxon>Pentapetalae</taxon>
        <taxon>asterids</taxon>
        <taxon>Cornales</taxon>
        <taxon>Nyssaceae</taxon>
        <taxon>Nyssa</taxon>
    </lineage>
</organism>
<gene>
    <name evidence="1" type="ORF">F0562_030475</name>
</gene>
<dbReference type="PANTHER" id="PTHR37752:SF1">
    <property type="entry name" value="OS02G0610700 PROTEIN"/>
    <property type="match status" value="1"/>
</dbReference>
<dbReference type="AlphaFoldDB" id="A0A5J5B0N4"/>
<sequence>MGPSSAALPIINGGLFFAKPRSSFSNHHSAVVFRWGMRRDQDSGLLIRRKEGQAFRVLSNPNRKRQIEAINGAWAMLGLTAGLLIEGQTGKNILSQLVGYWAAIVGLFVR</sequence>
<dbReference type="InterPro" id="IPR053091">
    <property type="entry name" value="PSII_Assembly/Photoprotect-Rel"/>
</dbReference>
<accession>A0A5J5B0N4</accession>
<dbReference type="Proteomes" id="UP000325577">
    <property type="component" value="Linkage Group LG17"/>
</dbReference>
<evidence type="ECO:0000313" key="2">
    <source>
        <dbReference type="Proteomes" id="UP000325577"/>
    </source>
</evidence>
<dbReference type="PANTHER" id="PTHR37752">
    <property type="entry name" value="OS02G0610700 PROTEIN"/>
    <property type="match status" value="1"/>
</dbReference>
<reference evidence="1 2" key="1">
    <citation type="submission" date="2019-09" db="EMBL/GenBank/DDBJ databases">
        <title>A chromosome-level genome assembly of the Chinese tupelo Nyssa sinensis.</title>
        <authorList>
            <person name="Yang X."/>
            <person name="Kang M."/>
            <person name="Yang Y."/>
            <person name="Xiong H."/>
            <person name="Wang M."/>
            <person name="Zhang Z."/>
            <person name="Wang Z."/>
            <person name="Wu H."/>
            <person name="Ma T."/>
            <person name="Liu J."/>
            <person name="Xi Z."/>
        </authorList>
    </citation>
    <scope>NUCLEOTIDE SEQUENCE [LARGE SCALE GENOMIC DNA]</scope>
    <source>
        <strain evidence="1">J267</strain>
        <tissue evidence="1">Leaf</tissue>
    </source>
</reference>
<dbReference type="EMBL" id="CM018040">
    <property type="protein sequence ID" value="KAA8535472.1"/>
    <property type="molecule type" value="Genomic_DNA"/>
</dbReference>